<feature type="compositionally biased region" description="Polar residues" evidence="9">
    <location>
        <begin position="99"/>
        <end position="109"/>
    </location>
</feature>
<feature type="region of interest" description="Disordered" evidence="9">
    <location>
        <begin position="94"/>
        <end position="133"/>
    </location>
</feature>
<keyword evidence="6" id="KW-0805">Transcription regulation</keyword>
<proteinExistence type="predicted"/>
<evidence type="ECO:0000256" key="9">
    <source>
        <dbReference type="SAM" id="MobiDB-lite"/>
    </source>
</evidence>
<dbReference type="InterPro" id="IPR036236">
    <property type="entry name" value="Znf_C2H2_sf"/>
</dbReference>
<dbReference type="PANTHER" id="PTHR24394">
    <property type="entry name" value="ZINC FINGER PROTEIN"/>
    <property type="match status" value="1"/>
</dbReference>
<dbReference type="Pfam" id="PF13894">
    <property type="entry name" value="zf-C2H2_4"/>
    <property type="match status" value="1"/>
</dbReference>
<dbReference type="FunFam" id="3.30.160.60:FF:001289">
    <property type="entry name" value="Zinc finger protein 574"/>
    <property type="match status" value="1"/>
</dbReference>
<evidence type="ECO:0000313" key="10">
    <source>
        <dbReference type="EMBL" id="CAH1776926.1"/>
    </source>
</evidence>
<accession>A0A8J1TG50</accession>
<dbReference type="Pfam" id="PF00096">
    <property type="entry name" value="zf-C2H2"/>
    <property type="match status" value="3"/>
</dbReference>
<dbReference type="Proteomes" id="UP000749559">
    <property type="component" value="Unassembled WGS sequence"/>
</dbReference>
<comment type="caution">
    <text evidence="10">The sequence shown here is derived from an EMBL/GenBank/DDBJ whole genome shotgun (WGS) entry which is preliminary data.</text>
</comment>
<dbReference type="InterPro" id="IPR013087">
    <property type="entry name" value="Znf_C2H2_type"/>
</dbReference>
<keyword evidence="2" id="KW-0479">Metal-binding</keyword>
<reference evidence="10" key="1">
    <citation type="submission" date="2022-03" db="EMBL/GenBank/DDBJ databases">
        <authorList>
            <person name="Martin C."/>
        </authorList>
    </citation>
    <scope>NUCLEOTIDE SEQUENCE</scope>
</reference>
<dbReference type="PROSITE" id="PS00028">
    <property type="entry name" value="ZINC_FINGER_C2H2_1"/>
    <property type="match status" value="6"/>
</dbReference>
<sequence>MSSSSQVLTQTIQDAVLKLCTQQLSFCKSLEIDGIICISQGEDIAKDIIVKMHRTVFKSAESQPLGYEIDGGSHYEPSQTFSLLEDGVICEEPPRDITPLSSFNTSPQKLQGKKTRKRSLDDETASSSKQHKKLDSVVIKIETEDSITLDSADVGDNEDNYDDSSNWANEEDTTEYKDTPKDKTVSTKDPDDDLATQDNPDFGDSNPEFCHNNFPSHDMSELSGFTKTEQNDENNYFNTMTEEMHVKTENNESGTLNLEDKSISDYQNGFPDNRYTQLRYLCPWCNQRCQNTWCLKRHIRKHTGEKPFTCAHCQKDFSDKGNMLKHVRAKHDNNQLNIPSYPCSECWKSFPSVYALERHKRSHTGEKPFACDQCPRRFSDKGNMKKHRKKIHQPVLDKEYQCEYCSKQFNILGSLKRHLLVHSNERPHICSLCQAAFKDRGNLLKHLQTKHAKCE</sequence>
<evidence type="ECO:0000256" key="4">
    <source>
        <dbReference type="ARBA" id="ARBA00022771"/>
    </source>
</evidence>
<dbReference type="SMART" id="SM00355">
    <property type="entry name" value="ZnF_C2H2"/>
    <property type="match status" value="6"/>
</dbReference>
<dbReference type="PROSITE" id="PS50157">
    <property type="entry name" value="ZINC_FINGER_C2H2_2"/>
    <property type="match status" value="6"/>
</dbReference>
<keyword evidence="5" id="KW-0862">Zinc</keyword>
<dbReference type="GO" id="GO:0008270">
    <property type="term" value="F:zinc ion binding"/>
    <property type="evidence" value="ECO:0007669"/>
    <property type="project" value="UniProtKB-KW"/>
</dbReference>
<dbReference type="AlphaFoldDB" id="A0A8J1TG50"/>
<dbReference type="FunFam" id="3.30.160.60:FF:000130">
    <property type="entry name" value="Spalt-like transcription factor 4"/>
    <property type="match status" value="1"/>
</dbReference>
<keyword evidence="7" id="KW-0804">Transcription</keyword>
<dbReference type="FunFam" id="3.30.160.60:FF:000096">
    <property type="entry name" value="Zinc finger and BTB domain-containing protein 18 isoform 1"/>
    <property type="match status" value="1"/>
</dbReference>
<feature type="region of interest" description="Disordered" evidence="9">
    <location>
        <begin position="150"/>
        <end position="216"/>
    </location>
</feature>
<feature type="compositionally biased region" description="Basic and acidic residues" evidence="9">
    <location>
        <begin position="174"/>
        <end position="189"/>
    </location>
</feature>
<organism evidence="10 11">
    <name type="scientific">Owenia fusiformis</name>
    <name type="common">Polychaete worm</name>
    <dbReference type="NCBI Taxonomy" id="6347"/>
    <lineage>
        <taxon>Eukaryota</taxon>
        <taxon>Metazoa</taxon>
        <taxon>Spiralia</taxon>
        <taxon>Lophotrochozoa</taxon>
        <taxon>Annelida</taxon>
        <taxon>Polychaeta</taxon>
        <taxon>Sedentaria</taxon>
        <taxon>Canalipalpata</taxon>
        <taxon>Sabellida</taxon>
        <taxon>Oweniida</taxon>
        <taxon>Oweniidae</taxon>
        <taxon>Owenia</taxon>
    </lineage>
</organism>
<evidence type="ECO:0000313" key="11">
    <source>
        <dbReference type="Proteomes" id="UP000749559"/>
    </source>
</evidence>
<dbReference type="GO" id="GO:0000981">
    <property type="term" value="F:DNA-binding transcription factor activity, RNA polymerase II-specific"/>
    <property type="evidence" value="ECO:0007669"/>
    <property type="project" value="TreeGrafter"/>
</dbReference>
<feature type="compositionally biased region" description="Acidic residues" evidence="9">
    <location>
        <begin position="153"/>
        <end position="162"/>
    </location>
</feature>
<keyword evidence="11" id="KW-1185">Reference proteome</keyword>
<protein>
    <submittedName>
        <fullName evidence="10">Uncharacterized protein</fullName>
    </submittedName>
</protein>
<dbReference type="GO" id="GO:0005634">
    <property type="term" value="C:nucleus"/>
    <property type="evidence" value="ECO:0007669"/>
    <property type="project" value="UniProtKB-SubCell"/>
</dbReference>
<dbReference type="Gene3D" id="3.30.160.60">
    <property type="entry name" value="Classic Zinc Finger"/>
    <property type="match status" value="6"/>
</dbReference>
<evidence type="ECO:0000256" key="1">
    <source>
        <dbReference type="ARBA" id="ARBA00004123"/>
    </source>
</evidence>
<dbReference type="EMBL" id="CAIIXF020000002">
    <property type="protein sequence ID" value="CAH1776926.1"/>
    <property type="molecule type" value="Genomic_DNA"/>
</dbReference>
<keyword evidence="4" id="KW-0863">Zinc-finger</keyword>
<dbReference type="Pfam" id="PF13912">
    <property type="entry name" value="zf-C2H2_6"/>
    <property type="match status" value="1"/>
</dbReference>
<keyword evidence="8" id="KW-0539">Nucleus</keyword>
<evidence type="ECO:0000256" key="8">
    <source>
        <dbReference type="ARBA" id="ARBA00023242"/>
    </source>
</evidence>
<gene>
    <name evidence="10" type="ORF">OFUS_LOCUS4055</name>
</gene>
<name>A0A8J1TG50_OWEFU</name>
<evidence type="ECO:0000256" key="5">
    <source>
        <dbReference type="ARBA" id="ARBA00022833"/>
    </source>
</evidence>
<evidence type="ECO:0000256" key="6">
    <source>
        <dbReference type="ARBA" id="ARBA00023015"/>
    </source>
</evidence>
<dbReference type="OrthoDB" id="8113227at2759"/>
<evidence type="ECO:0000256" key="7">
    <source>
        <dbReference type="ARBA" id="ARBA00023163"/>
    </source>
</evidence>
<evidence type="ECO:0000256" key="2">
    <source>
        <dbReference type="ARBA" id="ARBA00022723"/>
    </source>
</evidence>
<keyword evidence="3" id="KW-0677">Repeat</keyword>
<comment type="subcellular location">
    <subcellularLocation>
        <location evidence="1">Nucleus</location>
    </subcellularLocation>
</comment>
<dbReference type="SUPFAM" id="SSF57667">
    <property type="entry name" value="beta-beta-alpha zinc fingers"/>
    <property type="match status" value="3"/>
</dbReference>
<evidence type="ECO:0000256" key="3">
    <source>
        <dbReference type="ARBA" id="ARBA00022737"/>
    </source>
</evidence>
<dbReference type="PANTHER" id="PTHR24394:SF44">
    <property type="entry name" value="ZINC FINGER PROTEIN 271-LIKE"/>
    <property type="match status" value="1"/>
</dbReference>